<dbReference type="EMBL" id="KV921892">
    <property type="protein sequence ID" value="ORE08197.1"/>
    <property type="molecule type" value="Genomic_DNA"/>
</dbReference>
<protein>
    <submittedName>
        <fullName evidence="1">Uncharacterized protein</fullName>
    </submittedName>
</protein>
<sequence>MNYLTNCIFIDEAAFHINMKKNFAWSKKNNRAEVAKAKTMTILGTVSPLGIVSMEVKRPKFIKVNDVLKELLSSSQTTASFFLRISTTWLLDSQDSLDKRHPCEVDVKAKCLLNIHLFCYSIIAQNQISSPGTDRLLRSRLR</sequence>
<gene>
    <name evidence="1" type="ORF">BCV72DRAFT_204112</name>
</gene>
<dbReference type="VEuPathDB" id="FungiDB:BCV72DRAFT_204112"/>
<accession>A0A1X0R803</accession>
<name>A0A1X0R803_RHIZD</name>
<proteinExistence type="predicted"/>
<dbReference type="Proteomes" id="UP000242414">
    <property type="component" value="Unassembled WGS sequence"/>
</dbReference>
<dbReference type="AlphaFoldDB" id="A0A1X0R803"/>
<evidence type="ECO:0000313" key="1">
    <source>
        <dbReference type="EMBL" id="ORE08197.1"/>
    </source>
</evidence>
<reference evidence="1" key="1">
    <citation type="journal article" date="2016" name="Proc. Natl. Acad. Sci. U.S.A.">
        <title>Lipid metabolic changes in an early divergent fungus govern the establishment of a mutualistic symbiosis with endobacteria.</title>
        <authorList>
            <person name="Lastovetsky O.A."/>
            <person name="Gaspar M.L."/>
            <person name="Mondo S.J."/>
            <person name="LaButti K.M."/>
            <person name="Sandor L."/>
            <person name="Grigoriev I.V."/>
            <person name="Henry S.A."/>
            <person name="Pawlowska T.E."/>
        </authorList>
    </citation>
    <scope>NUCLEOTIDE SEQUENCE [LARGE SCALE GENOMIC DNA]</scope>
    <source>
        <strain evidence="1">ATCC 52814</strain>
    </source>
</reference>
<organism evidence="1">
    <name type="scientific">Rhizopus microsporus var. microsporus</name>
    <dbReference type="NCBI Taxonomy" id="86635"/>
    <lineage>
        <taxon>Eukaryota</taxon>
        <taxon>Fungi</taxon>
        <taxon>Fungi incertae sedis</taxon>
        <taxon>Mucoromycota</taxon>
        <taxon>Mucoromycotina</taxon>
        <taxon>Mucoromycetes</taxon>
        <taxon>Mucorales</taxon>
        <taxon>Mucorineae</taxon>
        <taxon>Rhizopodaceae</taxon>
        <taxon>Rhizopus</taxon>
    </lineage>
</organism>